<organism evidence="2 3">
    <name type="scientific">Salvator merianae</name>
    <name type="common">Argentine black and white tegu</name>
    <name type="synonym">Tupinambis merianae</name>
    <dbReference type="NCBI Taxonomy" id="96440"/>
    <lineage>
        <taxon>Eukaryota</taxon>
        <taxon>Metazoa</taxon>
        <taxon>Chordata</taxon>
        <taxon>Craniata</taxon>
        <taxon>Vertebrata</taxon>
        <taxon>Euteleostomi</taxon>
        <taxon>Lepidosauria</taxon>
        <taxon>Squamata</taxon>
        <taxon>Bifurcata</taxon>
        <taxon>Unidentata</taxon>
        <taxon>Episquamata</taxon>
        <taxon>Laterata</taxon>
        <taxon>Teiioidea</taxon>
        <taxon>Teiidae</taxon>
        <taxon>Salvator</taxon>
    </lineage>
</organism>
<feature type="compositionally biased region" description="Polar residues" evidence="1">
    <location>
        <begin position="45"/>
        <end position="61"/>
    </location>
</feature>
<dbReference type="Ensembl" id="ENSSMRT00000013154.1">
    <property type="protein sequence ID" value="ENSSMRP00000011300.1"/>
    <property type="gene ID" value="ENSSMRG00000008883.1"/>
</dbReference>
<evidence type="ECO:0000313" key="2">
    <source>
        <dbReference type="Ensembl" id="ENSSMRP00000011300.1"/>
    </source>
</evidence>
<feature type="compositionally biased region" description="Low complexity" evidence="1">
    <location>
        <begin position="24"/>
        <end position="34"/>
    </location>
</feature>
<evidence type="ECO:0000313" key="3">
    <source>
        <dbReference type="Proteomes" id="UP000694421"/>
    </source>
</evidence>
<reference evidence="2" key="1">
    <citation type="submission" date="2025-08" db="UniProtKB">
        <authorList>
            <consortium name="Ensembl"/>
        </authorList>
    </citation>
    <scope>IDENTIFICATION</scope>
</reference>
<name>A0A8D0BUF8_SALMN</name>
<reference evidence="2" key="2">
    <citation type="submission" date="2025-09" db="UniProtKB">
        <authorList>
            <consortium name="Ensembl"/>
        </authorList>
    </citation>
    <scope>IDENTIFICATION</scope>
</reference>
<keyword evidence="3" id="KW-1185">Reference proteome</keyword>
<dbReference type="GeneTree" id="ENSGT00960000187025"/>
<evidence type="ECO:0000256" key="1">
    <source>
        <dbReference type="SAM" id="MobiDB-lite"/>
    </source>
</evidence>
<accession>A0A8D0BUF8</accession>
<proteinExistence type="predicted"/>
<protein>
    <submittedName>
        <fullName evidence="2">Uncharacterized protein</fullName>
    </submittedName>
</protein>
<feature type="region of interest" description="Disordered" evidence="1">
    <location>
        <begin position="1"/>
        <end position="71"/>
    </location>
</feature>
<sequence length="133" mass="14328">MTDGEIRESFQPPASDEVRVPIASGTTTGQTSPPGEEKDEDALSASKSVQDSLASAGSSTRDPAHEGENQVPYPALASTVFFCLDQKTRPRSWCLKLVCNPYPFLFEWGRIGRSLGEGVGWFPLSGCVLFLCG</sequence>
<dbReference type="Proteomes" id="UP000694421">
    <property type="component" value="Unplaced"/>
</dbReference>
<dbReference type="AlphaFoldDB" id="A0A8D0BUF8"/>
<dbReference type="OMA" id="DALSPCK"/>